<dbReference type="EMBL" id="AZHX01001053">
    <property type="protein sequence ID" value="ETX05054.1"/>
    <property type="molecule type" value="Genomic_DNA"/>
</dbReference>
<keyword evidence="1" id="KW-0472">Membrane</keyword>
<evidence type="ECO:0000259" key="2">
    <source>
        <dbReference type="Pfam" id="PF10882"/>
    </source>
</evidence>
<sequence length="149" mass="16745">MDVFAIVPASGKPLWVLTIVCLIVAAMLIALVYTAYVSQHARVEIKRDRIKLVGDFWGRDIPLERLDLAQVRLVDLTEPSAYAPKRRTLGTGLPGYASGWFRLHNGEKALIYLTTRRHVVYLPTLDGYTLLLSVEAPYGFIDTLKQYAP</sequence>
<evidence type="ECO:0000313" key="3">
    <source>
        <dbReference type="EMBL" id="ETX05054.1"/>
    </source>
</evidence>
<dbReference type="HOGENOM" id="CLU_123935_0_0_7"/>
<feature type="domain" description="Bacterial Pleckstrin homology" evidence="2">
    <location>
        <begin position="78"/>
        <end position="146"/>
    </location>
</feature>
<feature type="transmembrane region" description="Helical" evidence="1">
    <location>
        <begin position="14"/>
        <end position="37"/>
    </location>
</feature>
<keyword evidence="1" id="KW-0812">Transmembrane</keyword>
<comment type="caution">
    <text evidence="3">The sequence shown here is derived from an EMBL/GenBank/DDBJ whole genome shotgun (WGS) entry which is preliminary data.</text>
</comment>
<evidence type="ECO:0000313" key="4">
    <source>
        <dbReference type="Proteomes" id="UP000019140"/>
    </source>
</evidence>
<name>W4M3X0_9BACT</name>
<gene>
    <name evidence="3" type="ORF">ETSY2_25255</name>
</gene>
<keyword evidence="1" id="KW-1133">Transmembrane helix</keyword>
<dbReference type="Proteomes" id="UP000019140">
    <property type="component" value="Unassembled WGS sequence"/>
</dbReference>
<accession>W4M3X0</accession>
<reference evidence="3 4" key="1">
    <citation type="journal article" date="2014" name="Nature">
        <title>An environmental bacterial taxon with a large and distinct metabolic repertoire.</title>
        <authorList>
            <person name="Wilson M.C."/>
            <person name="Mori T."/>
            <person name="Ruckert C."/>
            <person name="Uria A.R."/>
            <person name="Helf M.J."/>
            <person name="Takada K."/>
            <person name="Gernert C."/>
            <person name="Steffens U.A."/>
            <person name="Heycke N."/>
            <person name="Schmitt S."/>
            <person name="Rinke C."/>
            <person name="Helfrich E.J."/>
            <person name="Brachmann A.O."/>
            <person name="Gurgui C."/>
            <person name="Wakimoto T."/>
            <person name="Kracht M."/>
            <person name="Crusemann M."/>
            <person name="Hentschel U."/>
            <person name="Abe I."/>
            <person name="Matsunaga S."/>
            <person name="Kalinowski J."/>
            <person name="Takeyama H."/>
            <person name="Piel J."/>
        </authorList>
    </citation>
    <scope>NUCLEOTIDE SEQUENCE [LARGE SCALE GENOMIC DNA]</scope>
    <source>
        <strain evidence="4">TSY2</strain>
    </source>
</reference>
<organism evidence="3 4">
    <name type="scientific">Candidatus Entotheonella gemina</name>
    <dbReference type="NCBI Taxonomy" id="1429439"/>
    <lineage>
        <taxon>Bacteria</taxon>
        <taxon>Pseudomonadati</taxon>
        <taxon>Nitrospinota/Tectimicrobiota group</taxon>
        <taxon>Candidatus Tectimicrobiota</taxon>
        <taxon>Candidatus Entotheonellia</taxon>
        <taxon>Candidatus Entotheonellales</taxon>
        <taxon>Candidatus Entotheonellaceae</taxon>
        <taxon>Candidatus Entotheonella</taxon>
    </lineage>
</organism>
<evidence type="ECO:0000256" key="1">
    <source>
        <dbReference type="SAM" id="Phobius"/>
    </source>
</evidence>
<dbReference type="InterPro" id="IPR027783">
    <property type="entry name" value="Bacterial_PH-related"/>
</dbReference>
<protein>
    <recommendedName>
        <fullName evidence="2">Bacterial Pleckstrin homology domain-containing protein</fullName>
    </recommendedName>
</protein>
<dbReference type="Pfam" id="PF10882">
    <property type="entry name" value="bPH_5"/>
    <property type="match status" value="1"/>
</dbReference>
<dbReference type="AlphaFoldDB" id="W4M3X0"/>
<proteinExistence type="predicted"/>
<keyword evidence="4" id="KW-1185">Reference proteome</keyword>